<feature type="region of interest" description="Disordered" evidence="1">
    <location>
        <begin position="49"/>
        <end position="75"/>
    </location>
</feature>
<reference evidence="3" key="1">
    <citation type="submission" date="2021-03" db="EMBL/GenBank/DDBJ databases">
        <authorList>
            <consortium name="Genoscope - CEA"/>
            <person name="William W."/>
        </authorList>
    </citation>
    <scope>NUCLEOTIDE SEQUENCE</scope>
    <source>
        <strain evidence="3">Doubled-haploid Pahang</strain>
    </source>
</reference>
<evidence type="ECO:0000313" key="5">
    <source>
        <dbReference type="Proteomes" id="UP000012960"/>
    </source>
</evidence>
<feature type="signal peptide" evidence="2">
    <location>
        <begin position="1"/>
        <end position="19"/>
    </location>
</feature>
<accession>A0A804HN32</accession>
<dbReference type="Proteomes" id="UP000012960">
    <property type="component" value="Unplaced"/>
</dbReference>
<dbReference type="EMBL" id="HG996468">
    <property type="protein sequence ID" value="CAG1850267.1"/>
    <property type="molecule type" value="Genomic_DNA"/>
</dbReference>
<organism evidence="4 5">
    <name type="scientific">Musa acuminata subsp. malaccensis</name>
    <name type="common">Wild banana</name>
    <name type="synonym">Musa malaccensis</name>
    <dbReference type="NCBI Taxonomy" id="214687"/>
    <lineage>
        <taxon>Eukaryota</taxon>
        <taxon>Viridiplantae</taxon>
        <taxon>Streptophyta</taxon>
        <taxon>Embryophyta</taxon>
        <taxon>Tracheophyta</taxon>
        <taxon>Spermatophyta</taxon>
        <taxon>Magnoliopsida</taxon>
        <taxon>Liliopsida</taxon>
        <taxon>Zingiberales</taxon>
        <taxon>Musaceae</taxon>
        <taxon>Musa</taxon>
    </lineage>
</organism>
<keyword evidence="5" id="KW-1185">Reference proteome</keyword>
<feature type="compositionally biased region" description="Basic and acidic residues" evidence="1">
    <location>
        <begin position="50"/>
        <end position="67"/>
    </location>
</feature>
<sequence length="86" mass="8970">MMMVAVVMAAAMIATTTVAITTTAVATATTTVVAAMAIKAAAKEVGGSYNEKERWGNAGEHSTKDTANEGNGRWRRVAVEKTIAVR</sequence>
<dbReference type="InParanoid" id="A0A804HN32"/>
<keyword evidence="2" id="KW-0732">Signal</keyword>
<evidence type="ECO:0000256" key="2">
    <source>
        <dbReference type="SAM" id="SignalP"/>
    </source>
</evidence>
<protein>
    <submittedName>
        <fullName evidence="3">(wild Malaysian banana) hypothetical protein</fullName>
    </submittedName>
</protein>
<evidence type="ECO:0000256" key="1">
    <source>
        <dbReference type="SAM" id="MobiDB-lite"/>
    </source>
</evidence>
<proteinExistence type="predicted"/>
<gene>
    <name evidence="3" type="ORF">GSMUA_218530.1</name>
</gene>
<reference evidence="4" key="2">
    <citation type="submission" date="2021-05" db="UniProtKB">
        <authorList>
            <consortium name="EnsemblPlants"/>
        </authorList>
    </citation>
    <scope>IDENTIFICATION</scope>
    <source>
        <strain evidence="4">subsp. malaccensis</strain>
    </source>
</reference>
<name>A0A804HN32_MUSAM</name>
<evidence type="ECO:0000313" key="3">
    <source>
        <dbReference type="EMBL" id="CAG1850267.1"/>
    </source>
</evidence>
<dbReference type="Gramene" id="Ma00_t03860.1">
    <property type="protein sequence ID" value="Ma00_p03860.1"/>
    <property type="gene ID" value="Ma00_g03860"/>
</dbReference>
<dbReference type="EnsemblPlants" id="Ma00_t03860.1">
    <property type="protein sequence ID" value="Ma00_p03860.1"/>
    <property type="gene ID" value="Ma00_g03860"/>
</dbReference>
<dbReference type="AlphaFoldDB" id="A0A804HN32"/>
<evidence type="ECO:0000313" key="4">
    <source>
        <dbReference type="EnsemblPlants" id="Ma00_p03860.1"/>
    </source>
</evidence>
<feature type="chain" id="PRO_5036407650" evidence="2">
    <location>
        <begin position="20"/>
        <end position="86"/>
    </location>
</feature>